<gene>
    <name evidence="1" type="ORF">S01H1_82219</name>
</gene>
<comment type="caution">
    <text evidence="1">The sequence shown here is derived from an EMBL/GenBank/DDBJ whole genome shotgun (WGS) entry which is preliminary data.</text>
</comment>
<dbReference type="AlphaFoldDB" id="X0ZJ92"/>
<name>X0ZJ92_9ZZZZ</name>
<organism evidence="1">
    <name type="scientific">marine sediment metagenome</name>
    <dbReference type="NCBI Taxonomy" id="412755"/>
    <lineage>
        <taxon>unclassified sequences</taxon>
        <taxon>metagenomes</taxon>
        <taxon>ecological metagenomes</taxon>
    </lineage>
</organism>
<dbReference type="Pfam" id="PF17253">
    <property type="entry name" value="DUF5320"/>
    <property type="match status" value="1"/>
</dbReference>
<evidence type="ECO:0000313" key="1">
    <source>
        <dbReference type="EMBL" id="GAG48381.1"/>
    </source>
</evidence>
<feature type="non-terminal residue" evidence="1">
    <location>
        <position position="41"/>
    </location>
</feature>
<reference evidence="1" key="1">
    <citation type="journal article" date="2014" name="Front. Microbiol.">
        <title>High frequency of phylogenetically diverse reductive dehalogenase-homologous genes in deep subseafloor sedimentary metagenomes.</title>
        <authorList>
            <person name="Kawai M."/>
            <person name="Futagami T."/>
            <person name="Toyoda A."/>
            <person name="Takaki Y."/>
            <person name="Nishi S."/>
            <person name="Hori S."/>
            <person name="Arai W."/>
            <person name="Tsubouchi T."/>
            <person name="Morono Y."/>
            <person name="Uchiyama I."/>
            <person name="Ito T."/>
            <person name="Fujiyama A."/>
            <person name="Inagaki F."/>
            <person name="Takami H."/>
        </authorList>
    </citation>
    <scope>NUCLEOTIDE SEQUENCE</scope>
    <source>
        <strain evidence="1">Expedition CK06-06</strain>
    </source>
</reference>
<dbReference type="EMBL" id="BARS01055720">
    <property type="protein sequence ID" value="GAG48381.1"/>
    <property type="molecule type" value="Genomic_DNA"/>
</dbReference>
<accession>X0ZJ92</accession>
<dbReference type="InterPro" id="IPR035205">
    <property type="entry name" value="DUF5320"/>
</dbReference>
<protein>
    <submittedName>
        <fullName evidence="1">Uncharacterized protein</fullName>
    </submittedName>
</protein>
<sequence length="41" mass="3764">MPGGDGTGSGGMGPMTGRAAGFCAGYSVPGYANPVGGRGMG</sequence>
<proteinExistence type="predicted"/>